<dbReference type="EMBL" id="JWZX01002578">
    <property type="protein sequence ID" value="KOO28371.1"/>
    <property type="molecule type" value="Genomic_DNA"/>
</dbReference>
<proteinExistence type="predicted"/>
<evidence type="ECO:0000256" key="3">
    <source>
        <dbReference type="ARBA" id="ARBA00022475"/>
    </source>
</evidence>
<evidence type="ECO:0000256" key="1">
    <source>
        <dbReference type="ARBA" id="ARBA00004651"/>
    </source>
</evidence>
<accession>A0A0M0JP41</accession>
<dbReference type="GO" id="GO:0005886">
    <property type="term" value="C:plasma membrane"/>
    <property type="evidence" value="ECO:0007669"/>
    <property type="project" value="UniProtKB-SubCell"/>
</dbReference>
<evidence type="ECO:0000256" key="2">
    <source>
        <dbReference type="ARBA" id="ARBA00022448"/>
    </source>
</evidence>
<name>A0A0M0JP41_9EUKA</name>
<comment type="caution">
    <text evidence="5">The sequence shown here is derived from an EMBL/GenBank/DDBJ whole genome shotgun (WGS) entry which is preliminary data.</text>
</comment>
<dbReference type="Gene3D" id="1.20.1740.10">
    <property type="entry name" value="Amino acid/polyamine transporter I"/>
    <property type="match status" value="1"/>
</dbReference>
<keyword evidence="3" id="KW-1003">Cell membrane</keyword>
<feature type="signal peptide" evidence="4">
    <location>
        <begin position="1"/>
        <end position="26"/>
    </location>
</feature>
<feature type="chain" id="PRO_5005601937" evidence="4">
    <location>
        <begin position="27"/>
        <end position="159"/>
    </location>
</feature>
<keyword evidence="6" id="KW-1185">Reference proteome</keyword>
<sequence length="159" mass="16818">MIPSVDSRKPLGFLGVVFLLFFNVSGGPFGAETVISNCGPLIGLCTLAAFGLLYSVPHALVVAELTSCFPSNGGYGVWAQMAFGSFVGIQQSYWAWIAGVVDLSLYPVLLYSSVELILTPSLEVSVPDLPSANCWAGGVEPSGCWREYLIKLGIGPRPA</sequence>
<dbReference type="OrthoDB" id="1738634at2759"/>
<protein>
    <submittedName>
        <fullName evidence="5">Uncharacterized protein</fullName>
    </submittedName>
</protein>
<dbReference type="AlphaFoldDB" id="A0A0M0JP41"/>
<evidence type="ECO:0000313" key="6">
    <source>
        <dbReference type="Proteomes" id="UP000037460"/>
    </source>
</evidence>
<evidence type="ECO:0000313" key="5">
    <source>
        <dbReference type="EMBL" id="KOO28371.1"/>
    </source>
</evidence>
<evidence type="ECO:0000256" key="4">
    <source>
        <dbReference type="SAM" id="SignalP"/>
    </source>
</evidence>
<keyword evidence="2" id="KW-0813">Transport</keyword>
<dbReference type="Proteomes" id="UP000037460">
    <property type="component" value="Unassembled WGS sequence"/>
</dbReference>
<dbReference type="PANTHER" id="PTHR45826">
    <property type="entry name" value="POLYAMINE TRANSPORTER PUT1"/>
    <property type="match status" value="1"/>
</dbReference>
<dbReference type="PANTHER" id="PTHR45826:SF2">
    <property type="entry name" value="AMINO ACID TRANSPORTER"/>
    <property type="match status" value="1"/>
</dbReference>
<gene>
    <name evidence="5" type="ORF">Ctob_008691</name>
</gene>
<reference evidence="6" key="1">
    <citation type="journal article" date="2015" name="PLoS Genet.">
        <title>Genome Sequence and Transcriptome Analyses of Chrysochromulina tobin: Metabolic Tools for Enhanced Algal Fitness in the Prominent Order Prymnesiales (Haptophyceae).</title>
        <authorList>
            <person name="Hovde B.T."/>
            <person name="Deodato C.R."/>
            <person name="Hunsperger H.M."/>
            <person name="Ryken S.A."/>
            <person name="Yost W."/>
            <person name="Jha R.K."/>
            <person name="Patterson J."/>
            <person name="Monnat R.J. Jr."/>
            <person name="Barlow S.B."/>
            <person name="Starkenburg S.R."/>
            <person name="Cattolico R.A."/>
        </authorList>
    </citation>
    <scope>NUCLEOTIDE SEQUENCE</scope>
    <source>
        <strain evidence="6">CCMP291</strain>
    </source>
</reference>
<keyword evidence="4" id="KW-0732">Signal</keyword>
<dbReference type="GO" id="GO:0022857">
    <property type="term" value="F:transmembrane transporter activity"/>
    <property type="evidence" value="ECO:0007669"/>
    <property type="project" value="InterPro"/>
</dbReference>
<comment type="subcellular location">
    <subcellularLocation>
        <location evidence="1">Cell membrane</location>
        <topology evidence="1">Multi-pass membrane protein</topology>
    </subcellularLocation>
</comment>
<organism evidence="5 6">
    <name type="scientific">Chrysochromulina tobinii</name>
    <dbReference type="NCBI Taxonomy" id="1460289"/>
    <lineage>
        <taxon>Eukaryota</taxon>
        <taxon>Haptista</taxon>
        <taxon>Haptophyta</taxon>
        <taxon>Prymnesiophyceae</taxon>
        <taxon>Prymnesiales</taxon>
        <taxon>Chrysochromulinaceae</taxon>
        <taxon>Chrysochromulina</taxon>
    </lineage>
</organism>
<keyword evidence="3" id="KW-0472">Membrane</keyword>
<dbReference type="InterPro" id="IPR044566">
    <property type="entry name" value="RMV1-like"/>
</dbReference>